<dbReference type="GO" id="GO:0022857">
    <property type="term" value="F:transmembrane transporter activity"/>
    <property type="evidence" value="ECO:0007669"/>
    <property type="project" value="TreeGrafter"/>
</dbReference>
<evidence type="ECO:0000256" key="8">
    <source>
        <dbReference type="SAM" id="Phobius"/>
    </source>
</evidence>
<dbReference type="GO" id="GO:0005886">
    <property type="term" value="C:plasma membrane"/>
    <property type="evidence" value="ECO:0007669"/>
    <property type="project" value="UniProtKB-SubCell"/>
</dbReference>
<reference evidence="10" key="2">
    <citation type="submission" date="2021-04" db="EMBL/GenBank/DDBJ databases">
        <authorList>
            <person name="Gilroy R."/>
        </authorList>
    </citation>
    <scope>NUCLEOTIDE SEQUENCE</scope>
    <source>
        <strain evidence="10">ChiBcec1-1630</strain>
    </source>
</reference>
<feature type="transmembrane region" description="Helical" evidence="8">
    <location>
        <begin position="69"/>
        <end position="89"/>
    </location>
</feature>
<keyword evidence="4 8" id="KW-1133">Transmembrane helix</keyword>
<evidence type="ECO:0000256" key="2">
    <source>
        <dbReference type="ARBA" id="ARBA00022475"/>
    </source>
</evidence>
<name>A0A9D2QKM7_9FIRM</name>
<evidence type="ECO:0000313" key="10">
    <source>
        <dbReference type="EMBL" id="HJC89289.1"/>
    </source>
</evidence>
<keyword evidence="3 8" id="KW-0812">Transmembrane</keyword>
<keyword evidence="2" id="KW-1003">Cell membrane</keyword>
<dbReference type="InterPro" id="IPR003838">
    <property type="entry name" value="ABC3_permease_C"/>
</dbReference>
<dbReference type="Pfam" id="PF02687">
    <property type="entry name" value="FtsX"/>
    <property type="match status" value="2"/>
</dbReference>
<organism evidence="10 11">
    <name type="scientific">Candidatus Eisenbergiella intestinigallinarum</name>
    <dbReference type="NCBI Taxonomy" id="2838549"/>
    <lineage>
        <taxon>Bacteria</taxon>
        <taxon>Bacillati</taxon>
        <taxon>Bacillota</taxon>
        <taxon>Clostridia</taxon>
        <taxon>Lachnospirales</taxon>
        <taxon>Lachnospiraceae</taxon>
        <taxon>Eisenbergiella</taxon>
    </lineage>
</organism>
<accession>A0A9D2QKM7</accession>
<evidence type="ECO:0000256" key="4">
    <source>
        <dbReference type="ARBA" id="ARBA00022989"/>
    </source>
</evidence>
<sequence length="662" mass="71484">MKNWLELIPISARVHKRGSRMTRTCIALAVFLMAALFGMAERYLQGERAWQIRTYGSWQFTGNSDASQIYAVALFLALLVMAAAVLMISGSLNGNVLQRTEFFGMLRSLGATRRQILRYVRLEALCWCRTAVPAGLLAAAAAVCLVSALMKTAGPERLSCMPVWGVSLPGTCAGAVLGVLTVLLASRAPAKRAMRVSPMEAVRTAGRTAGRGRHVVMAQREKRYSTPWKERGLSRLYRLNPEAALGIRQAFLVKKGYVLMSGAFALCIVLFLAFTTVADFLAHALLPPPWTPELSVVSSDNTCSIPHSAADAVLQMDGVKRVYGRMFVYNISMTAEKMAEAGRTPSGRKMVNLISYEENQFAWAEESLAEGSVKDVSENPGQVLYVAPPEETGAEEGAAGAAETGTEEGGGAAAETNGGEKAEKASAPQISVGDRLTLAIGGREQTVTVAGILSESPLARQEGTATLLVSERTFLELTGEEGYNILDIQFENGADRENVEAIKAYFTEGVTFEDSFDRMQAQKRLYRAMAILAWGFLAVIVGITVLHVANTIRMNAESGKRQYGILRAMGLDSGQLFGMLAAQALSYAAGGCLMGWLLGIPVQRVLFLSLITSFWQDAWSLPLLPLAGITGIVLASSLLAVVLPFRSLMRMSVVDVINRRQG</sequence>
<dbReference type="InterPro" id="IPR050250">
    <property type="entry name" value="Macrolide_Exporter_MacB"/>
</dbReference>
<feature type="transmembrane region" description="Helical" evidence="8">
    <location>
        <begin position="162"/>
        <end position="185"/>
    </location>
</feature>
<evidence type="ECO:0000259" key="9">
    <source>
        <dbReference type="Pfam" id="PF02687"/>
    </source>
</evidence>
<feature type="transmembrane region" description="Helical" evidence="8">
    <location>
        <begin position="124"/>
        <end position="150"/>
    </location>
</feature>
<comment type="similarity">
    <text evidence="6">Belongs to the ABC-4 integral membrane protein family.</text>
</comment>
<dbReference type="PANTHER" id="PTHR30572:SF4">
    <property type="entry name" value="ABC TRANSPORTER PERMEASE YTRF"/>
    <property type="match status" value="1"/>
</dbReference>
<dbReference type="Proteomes" id="UP000823922">
    <property type="component" value="Unassembled WGS sequence"/>
</dbReference>
<evidence type="ECO:0000256" key="3">
    <source>
        <dbReference type="ARBA" id="ARBA00022692"/>
    </source>
</evidence>
<feature type="transmembrane region" description="Helical" evidence="8">
    <location>
        <begin position="576"/>
        <end position="599"/>
    </location>
</feature>
<gene>
    <name evidence="10" type="ORF">H9926_14935</name>
</gene>
<evidence type="ECO:0000256" key="5">
    <source>
        <dbReference type="ARBA" id="ARBA00023136"/>
    </source>
</evidence>
<feature type="transmembrane region" description="Helical" evidence="8">
    <location>
        <begin position="21"/>
        <end position="40"/>
    </location>
</feature>
<protein>
    <submittedName>
        <fullName evidence="10">FtsX-like permease family protein</fullName>
    </submittedName>
</protein>
<evidence type="ECO:0000313" key="11">
    <source>
        <dbReference type="Proteomes" id="UP000823922"/>
    </source>
</evidence>
<dbReference type="PANTHER" id="PTHR30572">
    <property type="entry name" value="MEMBRANE COMPONENT OF TRANSPORTER-RELATED"/>
    <property type="match status" value="1"/>
</dbReference>
<feature type="transmembrane region" description="Helical" evidence="8">
    <location>
        <begin position="619"/>
        <end position="643"/>
    </location>
</feature>
<reference evidence="10" key="1">
    <citation type="journal article" date="2021" name="PeerJ">
        <title>Extensive microbial diversity within the chicken gut microbiome revealed by metagenomics and culture.</title>
        <authorList>
            <person name="Gilroy R."/>
            <person name="Ravi A."/>
            <person name="Getino M."/>
            <person name="Pursley I."/>
            <person name="Horton D.L."/>
            <person name="Alikhan N.F."/>
            <person name="Baker D."/>
            <person name="Gharbi K."/>
            <person name="Hall N."/>
            <person name="Watson M."/>
            <person name="Adriaenssens E.M."/>
            <person name="Foster-Nyarko E."/>
            <person name="Jarju S."/>
            <person name="Secka A."/>
            <person name="Antonio M."/>
            <person name="Oren A."/>
            <person name="Chaudhuri R.R."/>
            <person name="La Ragione R."/>
            <person name="Hildebrand F."/>
            <person name="Pallen M.J."/>
        </authorList>
    </citation>
    <scope>NUCLEOTIDE SEQUENCE</scope>
    <source>
        <strain evidence="10">ChiBcec1-1630</strain>
    </source>
</reference>
<evidence type="ECO:0000256" key="6">
    <source>
        <dbReference type="ARBA" id="ARBA00038076"/>
    </source>
</evidence>
<feature type="compositionally biased region" description="Low complexity" evidence="7">
    <location>
        <begin position="395"/>
        <end position="404"/>
    </location>
</feature>
<comment type="subcellular location">
    <subcellularLocation>
        <location evidence="1">Cell membrane</location>
        <topology evidence="1">Multi-pass membrane protein</topology>
    </subcellularLocation>
</comment>
<evidence type="ECO:0000256" key="1">
    <source>
        <dbReference type="ARBA" id="ARBA00004651"/>
    </source>
</evidence>
<feature type="domain" description="ABC3 transporter permease C-terminal" evidence="9">
    <location>
        <begin position="75"/>
        <end position="197"/>
    </location>
</feature>
<comment type="caution">
    <text evidence="10">The sequence shown here is derived from an EMBL/GenBank/DDBJ whole genome shotgun (WGS) entry which is preliminary data.</text>
</comment>
<feature type="domain" description="ABC3 transporter permease C-terminal" evidence="9">
    <location>
        <begin position="536"/>
        <end position="652"/>
    </location>
</feature>
<dbReference type="EMBL" id="DWVS01000389">
    <property type="protein sequence ID" value="HJC89289.1"/>
    <property type="molecule type" value="Genomic_DNA"/>
</dbReference>
<keyword evidence="5 8" id="KW-0472">Membrane</keyword>
<feature type="transmembrane region" description="Helical" evidence="8">
    <location>
        <begin position="525"/>
        <end position="549"/>
    </location>
</feature>
<feature type="transmembrane region" description="Helical" evidence="8">
    <location>
        <begin position="257"/>
        <end position="278"/>
    </location>
</feature>
<feature type="region of interest" description="Disordered" evidence="7">
    <location>
        <begin position="391"/>
        <end position="428"/>
    </location>
</feature>
<evidence type="ECO:0000256" key="7">
    <source>
        <dbReference type="SAM" id="MobiDB-lite"/>
    </source>
</evidence>
<dbReference type="AlphaFoldDB" id="A0A9D2QKM7"/>
<proteinExistence type="inferred from homology"/>